<comment type="subcellular location">
    <subcellularLocation>
        <location evidence="2">Cell membrane</location>
        <topology evidence="2">Multi-pass membrane protein</topology>
    </subcellularLocation>
</comment>
<evidence type="ECO:0000313" key="16">
    <source>
        <dbReference type="EMBL" id="RAL63555.1"/>
    </source>
</evidence>
<evidence type="ECO:0000256" key="10">
    <source>
        <dbReference type="ARBA" id="ARBA00022989"/>
    </source>
</evidence>
<keyword evidence="5" id="KW-0812">Transmembrane</keyword>
<evidence type="ECO:0000256" key="14">
    <source>
        <dbReference type="ARBA" id="ARBA00026104"/>
    </source>
</evidence>
<evidence type="ECO:0000256" key="12">
    <source>
        <dbReference type="ARBA" id="ARBA00023136"/>
    </source>
</evidence>
<comment type="caution">
    <text evidence="16">The sequence shown here is derived from an EMBL/GenBank/DDBJ whole genome shotgun (WGS) entry which is preliminary data.</text>
</comment>
<evidence type="ECO:0000256" key="9">
    <source>
        <dbReference type="ARBA" id="ARBA00022963"/>
    </source>
</evidence>
<dbReference type="PANTHER" id="PTHR45792:SF7">
    <property type="entry name" value="PUTATIVE (AFU_ORTHOLOGUE AFUA_6G02710)-RELATED"/>
    <property type="match status" value="1"/>
</dbReference>
<keyword evidence="17" id="KW-1185">Reference proteome</keyword>
<keyword evidence="6" id="KW-0479">Metal-binding</keyword>
<keyword evidence="11" id="KW-0443">Lipid metabolism</keyword>
<gene>
    <name evidence="16" type="ORF">DID88_003599</name>
</gene>
<evidence type="ECO:0000256" key="7">
    <source>
        <dbReference type="ARBA" id="ARBA00022801"/>
    </source>
</evidence>
<evidence type="ECO:0000256" key="1">
    <source>
        <dbReference type="ARBA" id="ARBA00001913"/>
    </source>
</evidence>
<dbReference type="EMBL" id="QKRW01000018">
    <property type="protein sequence ID" value="RAL63555.1"/>
    <property type="molecule type" value="Genomic_DNA"/>
</dbReference>
<dbReference type="Gene3D" id="3.40.50.1820">
    <property type="entry name" value="alpha/beta hydrolase"/>
    <property type="match status" value="1"/>
</dbReference>
<dbReference type="CDD" id="cd00519">
    <property type="entry name" value="Lipase_3"/>
    <property type="match status" value="1"/>
</dbReference>
<evidence type="ECO:0000313" key="17">
    <source>
        <dbReference type="Proteomes" id="UP000249056"/>
    </source>
</evidence>
<dbReference type="GO" id="GO:0046340">
    <property type="term" value="P:diacylglycerol catabolic process"/>
    <property type="evidence" value="ECO:0007669"/>
    <property type="project" value="TreeGrafter"/>
</dbReference>
<evidence type="ECO:0000256" key="2">
    <source>
        <dbReference type="ARBA" id="ARBA00004651"/>
    </source>
</evidence>
<proteinExistence type="predicted"/>
<name>A0A395ITC8_9HELO</name>
<sequence>MGISDPTKRKELDAMHHLEHQSFSSHTQLDADTILLSSFVDPQDATDSSGLKSTGVPMVHYVSLDHQSHAVVLTCRGTLGLEDVLADMTCDYDELVWRGKAYKVHKGIHASARRLLEGSEGRVIATIKAALEEFPDYGLVMCGHSLGGGVSALLAIMISEPASHGASFVTSYASENSCTPCKITSDSFHALHLPPGRPIHVYAYGPPATVFSVSRLATRGLITTIVNGNDLVPFLFPWSTT</sequence>
<dbReference type="InterPro" id="IPR052214">
    <property type="entry name" value="DAG_Lipase-Related"/>
</dbReference>
<evidence type="ECO:0000259" key="15">
    <source>
        <dbReference type="Pfam" id="PF01764"/>
    </source>
</evidence>
<evidence type="ECO:0000256" key="5">
    <source>
        <dbReference type="ARBA" id="ARBA00022692"/>
    </source>
</evidence>
<reference evidence="16 17" key="1">
    <citation type="submission" date="2018-06" db="EMBL/GenBank/DDBJ databases">
        <title>Genome Sequence of the Brown Rot Fungal Pathogen Monilinia fructigena.</title>
        <authorList>
            <person name="Landi L."/>
            <person name="De Miccolis Angelini R.M."/>
            <person name="Pollastro S."/>
            <person name="Abate D."/>
            <person name="Faretra F."/>
            <person name="Romanazzi G."/>
        </authorList>
    </citation>
    <scope>NUCLEOTIDE SEQUENCE [LARGE SCALE GENOMIC DNA]</scope>
    <source>
        <strain evidence="16 17">Mfrg269</strain>
    </source>
</reference>
<keyword evidence="12" id="KW-0472">Membrane</keyword>
<evidence type="ECO:0000256" key="3">
    <source>
        <dbReference type="ARBA" id="ARBA00022475"/>
    </source>
</evidence>
<dbReference type="InterPro" id="IPR002921">
    <property type="entry name" value="Fungal_lipase-type"/>
</dbReference>
<evidence type="ECO:0000256" key="4">
    <source>
        <dbReference type="ARBA" id="ARBA00022553"/>
    </source>
</evidence>
<evidence type="ECO:0000256" key="11">
    <source>
        <dbReference type="ARBA" id="ARBA00023098"/>
    </source>
</evidence>
<dbReference type="GO" id="GO:0016298">
    <property type="term" value="F:lipase activity"/>
    <property type="evidence" value="ECO:0007669"/>
    <property type="project" value="TreeGrafter"/>
</dbReference>
<keyword evidence="7" id="KW-0378">Hydrolase</keyword>
<keyword evidence="10" id="KW-1133">Transmembrane helix</keyword>
<dbReference type="Pfam" id="PF01764">
    <property type="entry name" value="Lipase_3"/>
    <property type="match status" value="1"/>
</dbReference>
<dbReference type="EC" id="3.1.1.116" evidence="14"/>
<evidence type="ECO:0000256" key="13">
    <source>
        <dbReference type="ARBA" id="ARBA00024531"/>
    </source>
</evidence>
<dbReference type="GO" id="GO:0005886">
    <property type="term" value="C:plasma membrane"/>
    <property type="evidence" value="ECO:0007669"/>
    <property type="project" value="UniProtKB-SubCell"/>
</dbReference>
<keyword evidence="4" id="KW-0597">Phosphoprotein</keyword>
<dbReference type="PANTHER" id="PTHR45792">
    <property type="entry name" value="DIACYLGLYCEROL LIPASE HOMOLOG-RELATED"/>
    <property type="match status" value="1"/>
</dbReference>
<comment type="cofactor">
    <cofactor evidence="1">
        <name>Ca(2+)</name>
        <dbReference type="ChEBI" id="CHEBI:29108"/>
    </cofactor>
</comment>
<dbReference type="GO" id="GO:0046872">
    <property type="term" value="F:metal ion binding"/>
    <property type="evidence" value="ECO:0007669"/>
    <property type="project" value="UniProtKB-KW"/>
</dbReference>
<dbReference type="GO" id="GO:0019369">
    <property type="term" value="P:arachidonate metabolic process"/>
    <property type="evidence" value="ECO:0007669"/>
    <property type="project" value="TreeGrafter"/>
</dbReference>
<dbReference type="Proteomes" id="UP000249056">
    <property type="component" value="Unassembled WGS sequence"/>
</dbReference>
<dbReference type="OrthoDB" id="438440at2759"/>
<accession>A0A395ITC8</accession>
<dbReference type="SUPFAM" id="SSF53474">
    <property type="entry name" value="alpha/beta-Hydrolases"/>
    <property type="match status" value="1"/>
</dbReference>
<organism evidence="16 17">
    <name type="scientific">Monilinia fructigena</name>
    <dbReference type="NCBI Taxonomy" id="38457"/>
    <lineage>
        <taxon>Eukaryota</taxon>
        <taxon>Fungi</taxon>
        <taxon>Dikarya</taxon>
        <taxon>Ascomycota</taxon>
        <taxon>Pezizomycotina</taxon>
        <taxon>Leotiomycetes</taxon>
        <taxon>Helotiales</taxon>
        <taxon>Sclerotiniaceae</taxon>
        <taxon>Monilinia</taxon>
    </lineage>
</organism>
<comment type="catalytic activity">
    <reaction evidence="13">
        <text>a 1,2-diacyl-sn-glycerol + H2O = a 2-acylglycerol + a fatty acid + H(+)</text>
        <dbReference type="Rhea" id="RHEA:33275"/>
        <dbReference type="ChEBI" id="CHEBI:15377"/>
        <dbReference type="ChEBI" id="CHEBI:15378"/>
        <dbReference type="ChEBI" id="CHEBI:17389"/>
        <dbReference type="ChEBI" id="CHEBI:17815"/>
        <dbReference type="ChEBI" id="CHEBI:28868"/>
        <dbReference type="EC" id="3.1.1.116"/>
    </reaction>
    <physiologicalReaction direction="left-to-right" evidence="13">
        <dbReference type="Rhea" id="RHEA:33276"/>
    </physiologicalReaction>
</comment>
<protein>
    <recommendedName>
        <fullName evidence="14">sn-1-specific diacylglycerol lipase</fullName>
        <ecNumber evidence="14">3.1.1.116</ecNumber>
    </recommendedName>
</protein>
<dbReference type="InterPro" id="IPR029058">
    <property type="entry name" value="AB_hydrolase_fold"/>
</dbReference>
<dbReference type="AlphaFoldDB" id="A0A395ITC8"/>
<feature type="domain" description="Fungal lipase-type" evidence="15">
    <location>
        <begin position="72"/>
        <end position="238"/>
    </location>
</feature>
<evidence type="ECO:0000256" key="6">
    <source>
        <dbReference type="ARBA" id="ARBA00022723"/>
    </source>
</evidence>
<keyword evidence="3" id="KW-1003">Cell membrane</keyword>
<evidence type="ECO:0000256" key="8">
    <source>
        <dbReference type="ARBA" id="ARBA00022837"/>
    </source>
</evidence>
<keyword evidence="8" id="KW-0106">Calcium</keyword>
<keyword evidence="9" id="KW-0442">Lipid degradation</keyword>